<organism evidence="1 2">
    <name type="scientific">Trichothecium roseum</name>
    <dbReference type="NCBI Taxonomy" id="47278"/>
    <lineage>
        <taxon>Eukaryota</taxon>
        <taxon>Fungi</taxon>
        <taxon>Dikarya</taxon>
        <taxon>Ascomycota</taxon>
        <taxon>Pezizomycotina</taxon>
        <taxon>Sordariomycetes</taxon>
        <taxon>Hypocreomycetidae</taxon>
        <taxon>Hypocreales</taxon>
        <taxon>Hypocreales incertae sedis</taxon>
        <taxon>Trichothecium</taxon>
    </lineage>
</organism>
<protein>
    <submittedName>
        <fullName evidence="1">Uncharacterized protein</fullName>
    </submittedName>
</protein>
<name>A0ACC0V8K8_9HYPO</name>
<proteinExistence type="predicted"/>
<gene>
    <name evidence="1" type="ORF">N3K66_001981</name>
</gene>
<accession>A0ACC0V8K8</accession>
<sequence>MAPRKKAGAAVSPPRSYGTYDSDSEPTPILGRDSTDGAPVVDRVAKTMPGQGPTLGPEADQRGMVGPLTGGKRNGSAGANSTNRENGHDENSPLLGTRGQREGEDAVAEPEEEPMKFLIDTEPGRFWCIFSVVLLSLFITAFDGTIMASSHPVITSEFHSANSASWLSTAFMLTSTAFQPLLGRLSDALGRKPLFVICMIIFTLSTVWCAVAGNIVSFIAARAVCGLGAGGSGTMGSIITSDIVPLE</sequence>
<dbReference type="Proteomes" id="UP001163324">
    <property type="component" value="Chromosome 2"/>
</dbReference>
<reference evidence="1" key="1">
    <citation type="submission" date="2022-10" db="EMBL/GenBank/DDBJ databases">
        <title>Complete Genome of Trichothecium roseum strain YXFP-22015, a Plant Pathogen Isolated from Citrus.</title>
        <authorList>
            <person name="Wang Y."/>
            <person name="Zhu L."/>
        </authorList>
    </citation>
    <scope>NUCLEOTIDE SEQUENCE</scope>
    <source>
        <strain evidence="1">YXFP-22015</strain>
    </source>
</reference>
<comment type="caution">
    <text evidence="1">The sequence shown here is derived from an EMBL/GenBank/DDBJ whole genome shotgun (WGS) entry which is preliminary data.</text>
</comment>
<evidence type="ECO:0000313" key="1">
    <source>
        <dbReference type="EMBL" id="KAI9902629.1"/>
    </source>
</evidence>
<evidence type="ECO:0000313" key="2">
    <source>
        <dbReference type="Proteomes" id="UP001163324"/>
    </source>
</evidence>
<dbReference type="EMBL" id="CM047941">
    <property type="protein sequence ID" value="KAI9902629.1"/>
    <property type="molecule type" value="Genomic_DNA"/>
</dbReference>
<keyword evidence="2" id="KW-1185">Reference proteome</keyword>